<feature type="domain" description="RapZ C-terminal" evidence="5">
    <location>
        <begin position="80"/>
        <end position="198"/>
    </location>
</feature>
<dbReference type="AlphaFoldDB" id="A0A645F5V7"/>
<keyword evidence="1" id="KW-0547">Nucleotide-binding</keyword>
<feature type="domain" description="RapZ-like N-terminal" evidence="4">
    <location>
        <begin position="1"/>
        <end position="72"/>
    </location>
</feature>
<evidence type="ECO:0000259" key="4">
    <source>
        <dbReference type="Pfam" id="PF03668"/>
    </source>
</evidence>
<protein>
    <submittedName>
        <fullName evidence="6">Nucleotide-binding protein</fullName>
    </submittedName>
</protein>
<dbReference type="GO" id="GO:0005524">
    <property type="term" value="F:ATP binding"/>
    <property type="evidence" value="ECO:0007669"/>
    <property type="project" value="UniProtKB-KW"/>
</dbReference>
<reference evidence="6" key="1">
    <citation type="submission" date="2019-08" db="EMBL/GenBank/DDBJ databases">
        <authorList>
            <person name="Kucharzyk K."/>
            <person name="Murdoch R.W."/>
            <person name="Higgins S."/>
            <person name="Loffler F."/>
        </authorList>
    </citation>
    <scope>NUCLEOTIDE SEQUENCE</scope>
</reference>
<keyword evidence="2" id="KW-0067">ATP-binding</keyword>
<dbReference type="Pfam" id="PF22740">
    <property type="entry name" value="PapZ_C"/>
    <property type="match status" value="1"/>
</dbReference>
<dbReference type="PANTHER" id="PTHR30448">
    <property type="entry name" value="RNASE ADAPTER PROTEIN RAPZ"/>
    <property type="match status" value="1"/>
</dbReference>
<dbReference type="EMBL" id="VSSQ01055860">
    <property type="protein sequence ID" value="MPN09738.1"/>
    <property type="molecule type" value="Genomic_DNA"/>
</dbReference>
<dbReference type="NCBIfam" id="NF003828">
    <property type="entry name" value="PRK05416.1"/>
    <property type="match status" value="1"/>
</dbReference>
<dbReference type="InterPro" id="IPR005337">
    <property type="entry name" value="RapZ-like"/>
</dbReference>
<dbReference type="PANTHER" id="PTHR30448:SF0">
    <property type="entry name" value="RNASE ADAPTER PROTEIN RAPZ"/>
    <property type="match status" value="1"/>
</dbReference>
<name>A0A645F5V7_9ZZZZ</name>
<dbReference type="InterPro" id="IPR053931">
    <property type="entry name" value="RapZ_C"/>
</dbReference>
<accession>A0A645F5V7</accession>
<gene>
    <name evidence="6" type="ORF">SDC9_157030</name>
</gene>
<organism evidence="6">
    <name type="scientific">bioreactor metagenome</name>
    <dbReference type="NCBI Taxonomy" id="1076179"/>
    <lineage>
        <taxon>unclassified sequences</taxon>
        <taxon>metagenomes</taxon>
        <taxon>ecological metagenomes</taxon>
    </lineage>
</organism>
<evidence type="ECO:0000256" key="3">
    <source>
        <dbReference type="ARBA" id="ARBA00023134"/>
    </source>
</evidence>
<dbReference type="Pfam" id="PF03668">
    <property type="entry name" value="RapZ-like_N"/>
    <property type="match status" value="1"/>
</dbReference>
<dbReference type="GO" id="GO:0005525">
    <property type="term" value="F:GTP binding"/>
    <property type="evidence" value="ECO:0007669"/>
    <property type="project" value="UniProtKB-KW"/>
</dbReference>
<keyword evidence="3" id="KW-0342">GTP-binding</keyword>
<proteinExistence type="predicted"/>
<sequence length="200" mass="23056">MDASDKELIKRFKESRRKHPLSSGDNISIMEALDKERSILSDIKKRADYVVDTSNLKPFQLKEQLSRIFEQNNETNRGLIINVVSFGFKHGTPLDSDLVFDVRFLPNPFYIEKLKHKTGLDEEVCQYVYDNDIAKEFQKKLDDLILFLLPHYIKEGKTSLMIAIGCTGGKHRSVAIAETLVRTLKNNGYYVVVNHHDIQK</sequence>
<comment type="caution">
    <text evidence="6">The sequence shown here is derived from an EMBL/GenBank/DDBJ whole genome shotgun (WGS) entry which is preliminary data.</text>
</comment>
<evidence type="ECO:0000313" key="6">
    <source>
        <dbReference type="EMBL" id="MPN09738.1"/>
    </source>
</evidence>
<evidence type="ECO:0000256" key="2">
    <source>
        <dbReference type="ARBA" id="ARBA00022840"/>
    </source>
</evidence>
<evidence type="ECO:0000259" key="5">
    <source>
        <dbReference type="Pfam" id="PF22740"/>
    </source>
</evidence>
<dbReference type="InterPro" id="IPR053930">
    <property type="entry name" value="RapZ-like_N"/>
</dbReference>
<evidence type="ECO:0000256" key="1">
    <source>
        <dbReference type="ARBA" id="ARBA00022741"/>
    </source>
</evidence>